<evidence type="ECO:0000256" key="4">
    <source>
        <dbReference type="ARBA" id="ARBA00023242"/>
    </source>
</evidence>
<feature type="domain" description="Exportin-1/Importin-beta-like" evidence="5">
    <location>
        <begin position="103"/>
        <end position="206"/>
    </location>
</feature>
<dbReference type="InterPro" id="IPR011989">
    <property type="entry name" value="ARM-like"/>
</dbReference>
<dbReference type="InterPro" id="IPR051345">
    <property type="entry name" value="Importin_beta-like_NTR"/>
</dbReference>
<dbReference type="GO" id="GO:0005737">
    <property type="term" value="C:cytoplasm"/>
    <property type="evidence" value="ECO:0007669"/>
    <property type="project" value="TreeGrafter"/>
</dbReference>
<dbReference type="Pfam" id="PF08389">
    <property type="entry name" value="Xpo1"/>
    <property type="match status" value="1"/>
</dbReference>
<keyword evidence="3" id="KW-0813">Transport</keyword>
<comment type="subcellular location">
    <subcellularLocation>
        <location evidence="1">Nucleus</location>
    </subcellularLocation>
</comment>
<keyword evidence="6" id="KW-1185">Reference proteome</keyword>
<evidence type="ECO:0000256" key="3">
    <source>
        <dbReference type="ARBA" id="ARBA00022448"/>
    </source>
</evidence>
<accession>A0A1I8BZF6</accession>
<dbReference type="GO" id="GO:0005634">
    <property type="term" value="C:nucleus"/>
    <property type="evidence" value="ECO:0007669"/>
    <property type="project" value="UniProtKB-SubCell"/>
</dbReference>
<dbReference type="Proteomes" id="UP000095281">
    <property type="component" value="Unplaced"/>
</dbReference>
<keyword evidence="4" id="KW-0539">Nucleus</keyword>
<dbReference type="GO" id="GO:0006606">
    <property type="term" value="P:protein import into nucleus"/>
    <property type="evidence" value="ECO:0007669"/>
    <property type="project" value="TreeGrafter"/>
</dbReference>
<evidence type="ECO:0000256" key="1">
    <source>
        <dbReference type="ARBA" id="ARBA00004123"/>
    </source>
</evidence>
<dbReference type="InterPro" id="IPR016024">
    <property type="entry name" value="ARM-type_fold"/>
</dbReference>
<sequence>MEQTKILVATITNFYETTSEPSRRELGIILENFRQSKGSWRIAISIINDSNPVNVQFFGAETLYFVISKKFEEILESVENSDGLKTFFLQKLSSSAHSLAHSVLNKLSAGLALFILKCLPDIWNNPINELQLFWSCQIELLLRVLAEISSEFHHLNVSLDHRQSIKTELQKSTKEIVKLVQQILGDNDLTCSVRNAAVECIEGWLKLPGANLLDFLSVFDALFINISNDYLGLTRILDTIKSNDELRNLPRLLWQLISALTEIILPQILMELDFAQRESIGNGSEQLIEKMEDLTPLICTIVEFAHEYAKNIVDFVCKNFNEQLVVEFLDYCDIIGSKASVLPLIVETPRSKNSNIRNNFSYHNPINQFKDSTIKLCSFFLYISTFPGLYPIQECISDLPEPWWRSLREELLQIDEGFNWSLNKLYLKKESIKLYLQLLESSSIKFIYSKEINSLNKELFEKFERYRNFERSDVCINSIQIAPKETVELLSNKLKVSLDKCDVISSEAIIYLLTESADFLQSNHLEMFLPSIFKCVTLEEWKLLQISNTDLFYFSKSYLRFIQAIEHLLINCSERERIIPIIVKTILSILQMSELSKTSFETLIVIMKSREDFIKGIIDQIINGCYAYFANESHPSDLRILSMRCCGTGLSFKDNETIIKSVQNMIFPWLKELQNLSNQLPKTGGWLEKINFELSILASLVATLHNSNNSDKKIESPVKSILKQSLPLFNNLLVSVKYPSEEIIEKICSVLEAGILSLYTNVSPLLENYLNFLDVIITSNPMPACELAKRLFLTFHKESNETPILIKHLASWFFGRFSSISDNLQNSNFPNILDEKLVELANHIFKKFWDPIMFASGLSGDVAHFVSQFIQSACFILAGVIEISRDVSLTQDSLRTTSLFLKKFSQNESRVLMQSVEIIAERTISAVFISIQKESMLTANVNYIADILFFFASKYPLQTRTIIQQLPNGDSQIVKSMFSSPSLKNYRLRVLQLHQAFLHRI</sequence>
<dbReference type="Gene3D" id="1.25.10.10">
    <property type="entry name" value="Leucine-rich Repeat Variant"/>
    <property type="match status" value="1"/>
</dbReference>
<dbReference type="SUPFAM" id="SSF48371">
    <property type="entry name" value="ARM repeat"/>
    <property type="match status" value="1"/>
</dbReference>
<dbReference type="WBParaSite" id="MhA1_Contig773.frz3.fgene1">
    <property type="protein sequence ID" value="MhA1_Contig773.frz3.fgene1"/>
    <property type="gene ID" value="MhA1_Contig773.frz3.fgene1"/>
</dbReference>
<dbReference type="PANTHER" id="PTHR12363:SF33">
    <property type="entry name" value="IMPORTIN-13"/>
    <property type="match status" value="1"/>
</dbReference>
<comment type="similarity">
    <text evidence="2">Belongs to the importin beta family.</text>
</comment>
<evidence type="ECO:0000259" key="5">
    <source>
        <dbReference type="Pfam" id="PF08389"/>
    </source>
</evidence>
<dbReference type="AlphaFoldDB" id="A0A1I8BZF6"/>
<evidence type="ECO:0000256" key="2">
    <source>
        <dbReference type="ARBA" id="ARBA00007991"/>
    </source>
</evidence>
<proteinExistence type="inferred from homology"/>
<dbReference type="OMA" id="HPVAACK"/>
<organism evidence="6 7">
    <name type="scientific">Meloidogyne hapla</name>
    <name type="common">Root-knot nematode worm</name>
    <dbReference type="NCBI Taxonomy" id="6305"/>
    <lineage>
        <taxon>Eukaryota</taxon>
        <taxon>Metazoa</taxon>
        <taxon>Ecdysozoa</taxon>
        <taxon>Nematoda</taxon>
        <taxon>Chromadorea</taxon>
        <taxon>Rhabditida</taxon>
        <taxon>Tylenchina</taxon>
        <taxon>Tylenchomorpha</taxon>
        <taxon>Tylenchoidea</taxon>
        <taxon>Meloidogynidae</taxon>
        <taxon>Meloidogyninae</taxon>
        <taxon>Meloidogyne</taxon>
    </lineage>
</organism>
<dbReference type="PANTHER" id="PTHR12363">
    <property type="entry name" value="TRANSPORTIN 3 AND IMPORTIN 13"/>
    <property type="match status" value="1"/>
</dbReference>
<protein>
    <submittedName>
        <fullName evidence="7">Xpo1 domain-containing protein</fullName>
    </submittedName>
</protein>
<name>A0A1I8BZF6_MELHA</name>
<evidence type="ECO:0000313" key="7">
    <source>
        <dbReference type="WBParaSite" id="MhA1_Contig773.frz3.fgene1"/>
    </source>
</evidence>
<dbReference type="InterPro" id="IPR013598">
    <property type="entry name" value="Exportin-1/Importin-b-like"/>
</dbReference>
<evidence type="ECO:0000313" key="6">
    <source>
        <dbReference type="Proteomes" id="UP000095281"/>
    </source>
</evidence>
<reference evidence="7" key="1">
    <citation type="submission" date="2016-11" db="UniProtKB">
        <authorList>
            <consortium name="WormBaseParasite"/>
        </authorList>
    </citation>
    <scope>IDENTIFICATION</scope>
</reference>